<accession>I0Z9E8</accession>
<dbReference type="Proteomes" id="UP000007264">
    <property type="component" value="Unassembled WGS sequence"/>
</dbReference>
<evidence type="ECO:0000256" key="7">
    <source>
        <dbReference type="ARBA" id="ARBA00023136"/>
    </source>
</evidence>
<comment type="subcellular location">
    <subcellularLocation>
        <location evidence="1">Membrane</location>
        <topology evidence="1">Multi-pass membrane protein</topology>
    </subcellularLocation>
</comment>
<dbReference type="GO" id="GO:0140326">
    <property type="term" value="F:ATPase-coupled intramembrane lipid transporter activity"/>
    <property type="evidence" value="ECO:0007669"/>
    <property type="project" value="TreeGrafter"/>
</dbReference>
<keyword evidence="2 9" id="KW-0812">Transmembrane</keyword>
<dbReference type="PANTHER" id="PTHR24092">
    <property type="entry name" value="PROBABLE PHOSPHOLIPID-TRANSPORTING ATPASE"/>
    <property type="match status" value="1"/>
</dbReference>
<dbReference type="GeneID" id="17045282"/>
<dbReference type="Gene3D" id="2.70.150.10">
    <property type="entry name" value="Calcium-transporting ATPase, cytoplasmic transduction domain A"/>
    <property type="match status" value="1"/>
</dbReference>
<dbReference type="Pfam" id="PF16209">
    <property type="entry name" value="PhoLip_ATPase_N"/>
    <property type="match status" value="1"/>
</dbReference>
<dbReference type="InterPro" id="IPR001757">
    <property type="entry name" value="P_typ_ATPase"/>
</dbReference>
<dbReference type="SFLD" id="SFLDF00027">
    <property type="entry name" value="p-type_atpase"/>
    <property type="match status" value="1"/>
</dbReference>
<feature type="transmembrane region" description="Helical" evidence="9">
    <location>
        <begin position="161"/>
        <end position="181"/>
    </location>
</feature>
<comment type="caution">
    <text evidence="12">The sequence shown here is derived from an EMBL/GenBank/DDBJ whole genome shotgun (WGS) entry which is preliminary data.</text>
</comment>
<dbReference type="InterPro" id="IPR036412">
    <property type="entry name" value="HAD-like_sf"/>
</dbReference>
<dbReference type="InterPro" id="IPR008250">
    <property type="entry name" value="ATPase_P-typ_transduc_dom_A_sf"/>
</dbReference>
<dbReference type="eggNOG" id="KOG0206">
    <property type="taxonomic scope" value="Eukaryota"/>
</dbReference>
<dbReference type="PROSITE" id="PS00154">
    <property type="entry name" value="ATPASE_E1_E2"/>
    <property type="match status" value="1"/>
</dbReference>
<dbReference type="InterPro" id="IPR023299">
    <property type="entry name" value="ATPase_P-typ_cyto_dom_N"/>
</dbReference>
<dbReference type="Pfam" id="PF13246">
    <property type="entry name" value="Cation_ATPase"/>
    <property type="match status" value="1"/>
</dbReference>
<organism evidence="12 13">
    <name type="scientific">Coccomyxa subellipsoidea (strain C-169)</name>
    <name type="common">Green microalga</name>
    <dbReference type="NCBI Taxonomy" id="574566"/>
    <lineage>
        <taxon>Eukaryota</taxon>
        <taxon>Viridiplantae</taxon>
        <taxon>Chlorophyta</taxon>
        <taxon>core chlorophytes</taxon>
        <taxon>Trebouxiophyceae</taxon>
        <taxon>Trebouxiophyceae incertae sedis</taxon>
        <taxon>Coccomyxaceae</taxon>
        <taxon>Coccomyxa</taxon>
        <taxon>Coccomyxa subellipsoidea</taxon>
    </lineage>
</organism>
<dbReference type="GO" id="GO:0005524">
    <property type="term" value="F:ATP binding"/>
    <property type="evidence" value="ECO:0007669"/>
    <property type="project" value="InterPro"/>
</dbReference>
<evidence type="ECO:0000259" key="11">
    <source>
        <dbReference type="Pfam" id="PF16212"/>
    </source>
</evidence>
<keyword evidence="5" id="KW-1278">Translocase</keyword>
<keyword evidence="4" id="KW-0460">Magnesium</keyword>
<dbReference type="SUPFAM" id="SSF81653">
    <property type="entry name" value="Calcium ATPase, transduction domain A"/>
    <property type="match status" value="1"/>
</dbReference>
<evidence type="ECO:0000256" key="4">
    <source>
        <dbReference type="ARBA" id="ARBA00022842"/>
    </source>
</evidence>
<feature type="transmembrane region" description="Helical" evidence="9">
    <location>
        <begin position="437"/>
        <end position="455"/>
    </location>
</feature>
<evidence type="ECO:0000256" key="9">
    <source>
        <dbReference type="SAM" id="Phobius"/>
    </source>
</evidence>
<dbReference type="SUPFAM" id="SSF81660">
    <property type="entry name" value="Metal cation-transporting ATPase, ATP-binding domain N"/>
    <property type="match status" value="1"/>
</dbReference>
<feature type="domain" description="P-type ATPase C-terminal" evidence="11">
    <location>
        <begin position="1072"/>
        <end position="1321"/>
    </location>
</feature>
<evidence type="ECO:0000256" key="6">
    <source>
        <dbReference type="ARBA" id="ARBA00022989"/>
    </source>
</evidence>
<evidence type="ECO:0000313" key="13">
    <source>
        <dbReference type="Proteomes" id="UP000007264"/>
    </source>
</evidence>
<evidence type="ECO:0000256" key="5">
    <source>
        <dbReference type="ARBA" id="ARBA00022967"/>
    </source>
</evidence>
<feature type="transmembrane region" description="Helical" evidence="9">
    <location>
        <begin position="1218"/>
        <end position="1239"/>
    </location>
</feature>
<evidence type="ECO:0000259" key="10">
    <source>
        <dbReference type="Pfam" id="PF16209"/>
    </source>
</evidence>
<reference evidence="12 13" key="1">
    <citation type="journal article" date="2012" name="Genome Biol.">
        <title>The genome of the polar eukaryotic microalga coccomyxa subellipsoidea reveals traits of cold adaptation.</title>
        <authorList>
            <person name="Blanc G."/>
            <person name="Agarkova I."/>
            <person name="Grimwood J."/>
            <person name="Kuo A."/>
            <person name="Brueggeman A."/>
            <person name="Dunigan D."/>
            <person name="Gurnon J."/>
            <person name="Ladunga I."/>
            <person name="Lindquist E."/>
            <person name="Lucas S."/>
            <person name="Pangilinan J."/>
            <person name="Proschold T."/>
            <person name="Salamov A."/>
            <person name="Schmutz J."/>
            <person name="Weeks D."/>
            <person name="Yamada T."/>
            <person name="Claverie J.M."/>
            <person name="Grigoriev I."/>
            <person name="Van Etten J."/>
            <person name="Lomsadze A."/>
            <person name="Borodovsky M."/>
        </authorList>
    </citation>
    <scope>NUCLEOTIDE SEQUENCE [LARGE SCALE GENOMIC DNA]</scope>
    <source>
        <strain evidence="12 13">C-169</strain>
    </source>
</reference>
<feature type="transmembrane region" description="Helical" evidence="9">
    <location>
        <begin position="1290"/>
        <end position="1310"/>
    </location>
</feature>
<keyword evidence="3" id="KW-0479">Metal-binding</keyword>
<dbReference type="GO" id="GO:0016887">
    <property type="term" value="F:ATP hydrolysis activity"/>
    <property type="evidence" value="ECO:0007669"/>
    <property type="project" value="InterPro"/>
</dbReference>
<evidence type="ECO:0000256" key="3">
    <source>
        <dbReference type="ARBA" id="ARBA00022723"/>
    </source>
</evidence>
<feature type="transmembrane region" description="Helical" evidence="9">
    <location>
        <begin position="1184"/>
        <end position="1206"/>
    </location>
</feature>
<feature type="compositionally biased region" description="Polar residues" evidence="8">
    <location>
        <begin position="608"/>
        <end position="621"/>
    </location>
</feature>
<dbReference type="SUPFAM" id="SSF56784">
    <property type="entry name" value="HAD-like"/>
    <property type="match status" value="1"/>
</dbReference>
<dbReference type="PRINTS" id="PR00119">
    <property type="entry name" value="CATATPASE"/>
</dbReference>
<proteinExistence type="predicted"/>
<gene>
    <name evidence="12" type="ORF">COCSUDRAFT_55286</name>
</gene>
<evidence type="ECO:0000256" key="8">
    <source>
        <dbReference type="SAM" id="MobiDB-lite"/>
    </source>
</evidence>
<feature type="region of interest" description="Disordered" evidence="8">
    <location>
        <begin position="583"/>
        <end position="663"/>
    </location>
</feature>
<feature type="region of interest" description="Disordered" evidence="8">
    <location>
        <begin position="65"/>
        <end position="100"/>
    </location>
</feature>
<dbReference type="OrthoDB" id="377733at2759"/>
<dbReference type="PANTHER" id="PTHR24092:SF150">
    <property type="entry name" value="PHOSPHOLIPID-TRANSPORTING ATPASE"/>
    <property type="match status" value="1"/>
</dbReference>
<evidence type="ECO:0000313" key="12">
    <source>
        <dbReference type="EMBL" id="EIE27267.1"/>
    </source>
</evidence>
<feature type="region of interest" description="Disordered" evidence="8">
    <location>
        <begin position="1337"/>
        <end position="1368"/>
    </location>
</feature>
<dbReference type="EMBL" id="AGSI01000001">
    <property type="protein sequence ID" value="EIE27267.1"/>
    <property type="molecule type" value="Genomic_DNA"/>
</dbReference>
<dbReference type="STRING" id="574566.I0Z9E8"/>
<dbReference type="SFLD" id="SFLDS00003">
    <property type="entry name" value="Haloacid_Dehalogenase"/>
    <property type="match status" value="1"/>
</dbReference>
<dbReference type="InterPro" id="IPR032630">
    <property type="entry name" value="P_typ_ATPase_c"/>
</dbReference>
<dbReference type="SUPFAM" id="SSF81665">
    <property type="entry name" value="Calcium ATPase, transmembrane domain M"/>
    <property type="match status" value="1"/>
</dbReference>
<feature type="transmembrane region" description="Helical" evidence="9">
    <location>
        <begin position="1139"/>
        <end position="1156"/>
    </location>
</feature>
<feature type="compositionally biased region" description="Polar residues" evidence="8">
    <location>
        <begin position="583"/>
        <end position="599"/>
    </location>
</feature>
<keyword evidence="13" id="KW-1185">Reference proteome</keyword>
<dbReference type="InterPro" id="IPR023214">
    <property type="entry name" value="HAD_sf"/>
</dbReference>
<dbReference type="InterPro" id="IPR023298">
    <property type="entry name" value="ATPase_P-typ_TM_dom_sf"/>
</dbReference>
<protein>
    <submittedName>
        <fullName evidence="12">Phospholipid-translocating P-type ATPase</fullName>
    </submittedName>
</protein>
<evidence type="ECO:0000256" key="2">
    <source>
        <dbReference type="ARBA" id="ARBA00022692"/>
    </source>
</evidence>
<feature type="transmembrane region" description="Helical" evidence="9">
    <location>
        <begin position="1112"/>
        <end position="1133"/>
    </location>
</feature>
<feature type="transmembrane region" description="Helical" evidence="9">
    <location>
        <begin position="1246"/>
        <end position="1270"/>
    </location>
</feature>
<keyword evidence="7 9" id="KW-0472">Membrane</keyword>
<dbReference type="NCBIfam" id="TIGR01494">
    <property type="entry name" value="ATPase_P-type"/>
    <property type="match status" value="1"/>
</dbReference>
<dbReference type="RefSeq" id="XP_005651811.1">
    <property type="nucleotide sequence ID" value="XM_005651754.1"/>
</dbReference>
<dbReference type="InterPro" id="IPR018303">
    <property type="entry name" value="ATPase_P-typ_P_site"/>
</dbReference>
<feature type="domain" description="P-type ATPase N-terminal" evidence="10">
    <location>
        <begin position="147"/>
        <end position="177"/>
    </location>
</feature>
<sequence length="1368" mass="150222">MQDALYFTKKGYGLRRVLVESGVLASSLEPSPREYGAGGTYFPRSYSYNNPPARDDAFAEPQALGAAGTSKQPKQHRRTQSLDTRLSMHSGDSGGTPRLTQLSIGGRAGSLQAPHGDPWAALDEGAPTEVGGQDTRRIRLGPGAVNEGYVGNSIRTAKYNILTFLPMFLWTMIKRAALAWWSTVSPFSPFGPTIALLFVLLVAAVKAIIEDKKRHKEDRLTNNSTAHLVNPDGSVKDIKWHEVHVGMVLEVRDNENIPADLLCLHCTHADNVCFIKTVNLDGESNLKIRRPVDIKGDMPKSAVEAKHLLGLLSCEVPNPDLHNFIGNFCYRPASGHEVKKVPVTINEILLRGCTLKNSGCTHGLVVYTGPESRIQMNAAEPPRKIGAFDRFLNVQILLVLVFQLSICLAFAIASWVWRQTQGYDQYYLAMDVYTSGNYQNAFVYIIILFITFWILFSYLVPISLFVSIEIVKFVLCSVFIVFDPHMREGPDGEPARARNSDIVEDLGMVEYVFSDKTGTLTSNEMQLRMLAVKGRPFGRPDFRLEDRATDKQRDNVVEFDARLASAVDAVQHAGLWERILESGGSSADVLSQPESSIRQGSGVAVADTNGNAGEQGQTGSARSGAGLQAQDSAQSLAQPSNGDPLTAASAPGHDRHTLSNGVNGAAASSEDEILMGCQLLDLWMNLCLCHTLIVEDVEKGQPTVYQGPSPDEVALVEGGRLLGFEFSVHQVLNVLDFTSDRACMSIIVRAPDGTIRLHSKGSDAALLPRLSADTDKGLLKRTNQNLHDFSVKGLRTLVLATRVLTEAEWAAWNEGYQAAAASLDGREARIAAEASKVERHLQLVGVTAIEDKLQDGVPEAIQLLVTAGIKARTHRHPLSVWMITGDKQETAINIAIACRLVHHPDNLIIINAADSNEAARARLEEALLQCRDRSSAGAHGADGKASAALAGPAAEMVVDGRTLSRILGTNSEPLLAQLAHGCSGVVVCRASPSQKAAIVLMMKHFQAQQLSAEGEGGGKAGWRRWLGFVKRRAHASVSMRMLAIGDGANDVAMIQAADIGVGVMGKEGRQAVNNADFAFSQFRFLTRLLLVHGTLADYRLQRLIKYSFYKNITFAFMFFFYQIFNGVSGQAWLDGVTAAFYNAFFTAGPVLCFALFDRPVKHLDTLMRYPQLYNRKRPLTSRTFWKTGVLTAITHAAVLFFIPYLSLTTNAEKPIDSVYAMGKLMFIGIIGVVTWEIGLISRFWTWLFILVWALSYVITFPFLLALGALFERIGYYDSSHIGVAVRIFSTPGFWMELILVYIVTFSVRYLERAVRWLFFPNDDMILAEVEAAQAASAAPRRRRRPKKVQMGLRSARNADEDHDAPCMA</sequence>
<feature type="compositionally biased region" description="Low complexity" evidence="8">
    <location>
        <begin position="623"/>
        <end position="640"/>
    </location>
</feature>
<dbReference type="Gene3D" id="3.40.1110.10">
    <property type="entry name" value="Calcium-transporting ATPase, cytoplasmic domain N"/>
    <property type="match status" value="2"/>
</dbReference>
<dbReference type="SFLD" id="SFLDG00002">
    <property type="entry name" value="C1.7:_P-type_atpase_like"/>
    <property type="match status" value="1"/>
</dbReference>
<dbReference type="GO" id="GO:0046872">
    <property type="term" value="F:metal ion binding"/>
    <property type="evidence" value="ECO:0007669"/>
    <property type="project" value="UniProtKB-KW"/>
</dbReference>
<keyword evidence="6 9" id="KW-1133">Transmembrane helix</keyword>
<dbReference type="Gene3D" id="3.40.50.1000">
    <property type="entry name" value="HAD superfamily/HAD-like"/>
    <property type="match status" value="2"/>
</dbReference>
<dbReference type="GO" id="GO:0045332">
    <property type="term" value="P:phospholipid translocation"/>
    <property type="evidence" value="ECO:0007669"/>
    <property type="project" value="TreeGrafter"/>
</dbReference>
<name>I0Z9E8_COCSC</name>
<evidence type="ECO:0000256" key="1">
    <source>
        <dbReference type="ARBA" id="ARBA00004141"/>
    </source>
</evidence>
<dbReference type="GO" id="GO:0005886">
    <property type="term" value="C:plasma membrane"/>
    <property type="evidence" value="ECO:0007669"/>
    <property type="project" value="TreeGrafter"/>
</dbReference>
<dbReference type="KEGG" id="csl:COCSUDRAFT_55286"/>
<dbReference type="Pfam" id="PF16212">
    <property type="entry name" value="PhoLip_ATPase_C"/>
    <property type="match status" value="1"/>
</dbReference>
<dbReference type="InterPro" id="IPR044492">
    <property type="entry name" value="P_typ_ATPase_HD_dom"/>
</dbReference>
<feature type="transmembrane region" description="Helical" evidence="9">
    <location>
        <begin position="187"/>
        <end position="209"/>
    </location>
</feature>
<feature type="transmembrane region" description="Helical" evidence="9">
    <location>
        <begin position="391"/>
        <end position="417"/>
    </location>
</feature>
<dbReference type="InterPro" id="IPR032631">
    <property type="entry name" value="P-type_ATPase_N"/>
</dbReference>